<sequence length="78" mass="8585">MRISGCDCCRRSERYSHNAGSLSGPTVDRSTTSGRRRPATAQAGAKREKNSEALKERLKAAEIHYDQGRILPEATPLI</sequence>
<evidence type="ECO:0000313" key="3">
    <source>
        <dbReference type="Proteomes" id="UP001046870"/>
    </source>
</evidence>
<organism evidence="2 3">
    <name type="scientific">Megalops atlanticus</name>
    <name type="common">Tarpon</name>
    <name type="synonym">Clupea gigantea</name>
    <dbReference type="NCBI Taxonomy" id="7932"/>
    <lineage>
        <taxon>Eukaryota</taxon>
        <taxon>Metazoa</taxon>
        <taxon>Chordata</taxon>
        <taxon>Craniata</taxon>
        <taxon>Vertebrata</taxon>
        <taxon>Euteleostomi</taxon>
        <taxon>Actinopterygii</taxon>
        <taxon>Neopterygii</taxon>
        <taxon>Teleostei</taxon>
        <taxon>Elopiformes</taxon>
        <taxon>Megalopidae</taxon>
        <taxon>Megalops</taxon>
    </lineage>
</organism>
<feature type="region of interest" description="Disordered" evidence="1">
    <location>
        <begin position="15"/>
        <end position="52"/>
    </location>
</feature>
<protein>
    <submittedName>
        <fullName evidence="2">Uncharacterized protein</fullName>
    </submittedName>
</protein>
<keyword evidence="3" id="KW-1185">Reference proteome</keyword>
<dbReference type="EMBL" id="JAFDVH010000021">
    <property type="protein sequence ID" value="KAG7457690.1"/>
    <property type="molecule type" value="Genomic_DNA"/>
</dbReference>
<gene>
    <name evidence="2" type="ORF">MATL_G00229910</name>
</gene>
<reference evidence="2" key="1">
    <citation type="submission" date="2021-01" db="EMBL/GenBank/DDBJ databases">
        <authorList>
            <person name="Zahm M."/>
            <person name="Roques C."/>
            <person name="Cabau C."/>
            <person name="Klopp C."/>
            <person name="Donnadieu C."/>
            <person name="Jouanno E."/>
            <person name="Lampietro C."/>
            <person name="Louis A."/>
            <person name="Herpin A."/>
            <person name="Echchiki A."/>
            <person name="Berthelot C."/>
            <person name="Parey E."/>
            <person name="Roest-Crollius H."/>
            <person name="Braasch I."/>
            <person name="Postlethwait J."/>
            <person name="Bobe J."/>
            <person name="Montfort J."/>
            <person name="Bouchez O."/>
            <person name="Begum T."/>
            <person name="Mejri S."/>
            <person name="Adams A."/>
            <person name="Chen W.-J."/>
            <person name="Guiguen Y."/>
        </authorList>
    </citation>
    <scope>NUCLEOTIDE SEQUENCE</scope>
    <source>
        <strain evidence="2">YG-15Mar2019-1</strain>
        <tissue evidence="2">Brain</tissue>
    </source>
</reference>
<comment type="caution">
    <text evidence="2">The sequence shown here is derived from an EMBL/GenBank/DDBJ whole genome shotgun (WGS) entry which is preliminary data.</text>
</comment>
<name>A0A9D3PD92_MEGAT</name>
<dbReference type="Proteomes" id="UP001046870">
    <property type="component" value="Chromosome 21"/>
</dbReference>
<evidence type="ECO:0000313" key="2">
    <source>
        <dbReference type="EMBL" id="KAG7457690.1"/>
    </source>
</evidence>
<feature type="compositionally biased region" description="Polar residues" evidence="1">
    <location>
        <begin position="18"/>
        <end position="33"/>
    </location>
</feature>
<evidence type="ECO:0000256" key="1">
    <source>
        <dbReference type="SAM" id="MobiDB-lite"/>
    </source>
</evidence>
<proteinExistence type="predicted"/>
<dbReference type="AlphaFoldDB" id="A0A9D3PD92"/>
<accession>A0A9D3PD92</accession>